<dbReference type="PRINTS" id="PR00959">
    <property type="entry name" value="MEVGALKINASE"/>
</dbReference>
<dbReference type="EMBL" id="JARRAG010000001">
    <property type="protein sequence ID" value="MDG3002757.1"/>
    <property type="molecule type" value="Genomic_DNA"/>
</dbReference>
<keyword evidence="9" id="KW-1185">Reference proteome</keyword>
<evidence type="ECO:0000313" key="9">
    <source>
        <dbReference type="Proteomes" id="UP001216907"/>
    </source>
</evidence>
<dbReference type="SUPFAM" id="SSF54211">
    <property type="entry name" value="Ribosomal protein S5 domain 2-like"/>
    <property type="match status" value="1"/>
</dbReference>
<dbReference type="PANTHER" id="PTHR10457">
    <property type="entry name" value="MEVALONATE KINASE/GALACTOKINASE"/>
    <property type="match status" value="1"/>
</dbReference>
<gene>
    <name evidence="8" type="ORF">PZE19_03060</name>
</gene>
<dbReference type="SUPFAM" id="SSF55060">
    <property type="entry name" value="GHMP Kinase, C-terminal domain"/>
    <property type="match status" value="1"/>
</dbReference>
<keyword evidence="1" id="KW-0547">Nucleotide-binding</keyword>
<feature type="domain" description="GHMP kinase N-terminal" evidence="5">
    <location>
        <begin position="120"/>
        <end position="208"/>
    </location>
</feature>
<keyword evidence="4" id="KW-0119">Carbohydrate metabolism</keyword>
<proteinExistence type="predicted"/>
<evidence type="ECO:0000256" key="1">
    <source>
        <dbReference type="ARBA" id="ARBA00022741"/>
    </source>
</evidence>
<dbReference type="Gene3D" id="3.30.230.10">
    <property type="match status" value="1"/>
</dbReference>
<evidence type="ECO:0000256" key="3">
    <source>
        <dbReference type="ARBA" id="ARBA00022840"/>
    </source>
</evidence>
<feature type="domain" description="Galactokinase N-terminal" evidence="7">
    <location>
        <begin position="25"/>
        <end position="63"/>
    </location>
</feature>
<dbReference type="InterPro" id="IPR006206">
    <property type="entry name" value="Mevalonate/galactokinase"/>
</dbReference>
<dbReference type="Gene3D" id="3.30.70.890">
    <property type="entry name" value="GHMP kinase, C-terminal domain"/>
    <property type="match status" value="1"/>
</dbReference>
<evidence type="ECO:0000313" key="8">
    <source>
        <dbReference type="EMBL" id="MDG3002757.1"/>
    </source>
</evidence>
<dbReference type="Pfam" id="PF00288">
    <property type="entry name" value="GHMP_kinases_N"/>
    <property type="match status" value="1"/>
</dbReference>
<feature type="domain" description="GHMP kinase C-terminal" evidence="6">
    <location>
        <begin position="369"/>
        <end position="443"/>
    </location>
</feature>
<dbReference type="RefSeq" id="WP_277859121.1">
    <property type="nucleotide sequence ID" value="NZ_JARRAG010000001.1"/>
</dbReference>
<dbReference type="InterPro" id="IPR020568">
    <property type="entry name" value="Ribosomal_Su5_D2-typ_SF"/>
</dbReference>
<dbReference type="InterPro" id="IPR013750">
    <property type="entry name" value="GHMP_kinase_C_dom"/>
</dbReference>
<accession>A0ABT6F599</accession>
<dbReference type="Proteomes" id="UP001216907">
    <property type="component" value="Unassembled WGS sequence"/>
</dbReference>
<organism evidence="8 9">
    <name type="scientific">Paludisphaera mucosa</name>
    <dbReference type="NCBI Taxonomy" id="3030827"/>
    <lineage>
        <taxon>Bacteria</taxon>
        <taxon>Pseudomonadati</taxon>
        <taxon>Planctomycetota</taxon>
        <taxon>Planctomycetia</taxon>
        <taxon>Isosphaerales</taxon>
        <taxon>Isosphaeraceae</taxon>
        <taxon>Paludisphaera</taxon>
    </lineage>
</organism>
<dbReference type="Pfam" id="PF10509">
    <property type="entry name" value="GalKase_gal_bdg"/>
    <property type="match status" value="1"/>
</dbReference>
<keyword evidence="4" id="KW-0299">Galactose metabolism</keyword>
<dbReference type="InterPro" id="IPR006204">
    <property type="entry name" value="GHMP_kinase_N_dom"/>
</dbReference>
<dbReference type="InterPro" id="IPR019539">
    <property type="entry name" value="GalKase_N"/>
</dbReference>
<protein>
    <submittedName>
        <fullName evidence="8">Galactokinase family protein</fullName>
    </submittedName>
</protein>
<comment type="caution">
    <text evidence="8">The sequence shown here is derived from an EMBL/GenBank/DDBJ whole genome shotgun (WGS) entry which is preliminary data.</text>
</comment>
<evidence type="ECO:0000256" key="2">
    <source>
        <dbReference type="ARBA" id="ARBA00022777"/>
    </source>
</evidence>
<dbReference type="InterPro" id="IPR014721">
    <property type="entry name" value="Ribsml_uS5_D2-typ_fold_subgr"/>
</dbReference>
<evidence type="ECO:0000259" key="7">
    <source>
        <dbReference type="Pfam" id="PF10509"/>
    </source>
</evidence>
<dbReference type="InterPro" id="IPR036554">
    <property type="entry name" value="GHMP_kinase_C_sf"/>
</dbReference>
<dbReference type="PIRSF" id="PIRSF000530">
    <property type="entry name" value="Galactokinase"/>
    <property type="match status" value="1"/>
</dbReference>
<keyword evidence="2" id="KW-0808">Transferase</keyword>
<dbReference type="InterPro" id="IPR000705">
    <property type="entry name" value="Galactokinase"/>
</dbReference>
<dbReference type="PRINTS" id="PR00473">
    <property type="entry name" value="GALCTOKINASE"/>
</dbReference>
<keyword evidence="3" id="KW-0067">ATP-binding</keyword>
<evidence type="ECO:0000259" key="6">
    <source>
        <dbReference type="Pfam" id="PF08544"/>
    </source>
</evidence>
<keyword evidence="2" id="KW-0418">Kinase</keyword>
<evidence type="ECO:0000259" key="5">
    <source>
        <dbReference type="Pfam" id="PF00288"/>
    </source>
</evidence>
<evidence type="ECO:0000256" key="4">
    <source>
        <dbReference type="ARBA" id="ARBA00023144"/>
    </source>
</evidence>
<dbReference type="Pfam" id="PF08544">
    <property type="entry name" value="GHMP_kinases_C"/>
    <property type="match status" value="1"/>
</dbReference>
<name>A0ABT6F599_9BACT</name>
<reference evidence="8 9" key="1">
    <citation type="submission" date="2023-03" db="EMBL/GenBank/DDBJ databases">
        <title>Paludisphaera mucosa sp. nov. a novel planctomycete from northern fen.</title>
        <authorList>
            <person name="Ivanova A."/>
        </authorList>
    </citation>
    <scope>NUCLEOTIDE SEQUENCE [LARGE SCALE GENOMIC DNA]</scope>
    <source>
        <strain evidence="8 9">Pla2</strain>
    </source>
</reference>
<dbReference type="PANTHER" id="PTHR10457:SF35">
    <property type="entry name" value="L-ARABINOKINASE"/>
    <property type="match status" value="1"/>
</dbReference>
<sequence length="481" mass="50256">MDDVEAFLRSLAAAGSGALFEAGLPIAVARAPGRLDVMGGIADYSGSLVLQMPIREAALVAVQEVGEGEGLRIVSEAVEAGGPSRSFALDRDALDILLDASYERARELLGRVPDASWAGYVAGVLVVLAREEGGRFGRGLRILVRSEVPEGKGVSSSAAVEVATMRAVAAATGLELEGSRLASLCQRVENYVVGAPCGIMDQTASALGREGELLALLCQPAEVRGFVPIPASIGFWGVDSGIRHAVGGSDYGAVRTGAFMGYRILADLAGLRPSGRDEAGVLTIDDPAWRGFLANVTPEEFERRFRDRLPETISGAEFLERHQGLTDPVTRVDPARTYAVRQPTAHPVYENDRVRRFAALLGSAHDEASLRAMGELMAGSHASYSACGLGSGGTDRLVELVREAGPAAGLYGAKITGGGSGGTVAILGKADAGAAVAELARRYGRETGRAAHVFEGSSPGACQFGTRLHTISREERTCPTP</sequence>